<organism evidence="1 2">
    <name type="scientific">Collybiopsis confluens</name>
    <dbReference type="NCBI Taxonomy" id="2823264"/>
    <lineage>
        <taxon>Eukaryota</taxon>
        <taxon>Fungi</taxon>
        <taxon>Dikarya</taxon>
        <taxon>Basidiomycota</taxon>
        <taxon>Agaricomycotina</taxon>
        <taxon>Agaricomycetes</taxon>
        <taxon>Agaricomycetidae</taxon>
        <taxon>Agaricales</taxon>
        <taxon>Marasmiineae</taxon>
        <taxon>Omphalotaceae</taxon>
        <taxon>Collybiopsis</taxon>
    </lineage>
</organism>
<dbReference type="OrthoDB" id="413993at2759"/>
<protein>
    <recommendedName>
        <fullName evidence="3">TatD DNase family Scn1</fullName>
    </recommendedName>
</protein>
<dbReference type="Pfam" id="PF01026">
    <property type="entry name" value="TatD_DNase"/>
    <property type="match status" value="1"/>
</dbReference>
<comment type="caution">
    <text evidence="1">The sequence shown here is derived from an EMBL/GenBank/DDBJ whole genome shotgun (WGS) entry which is preliminary data.</text>
</comment>
<accession>A0A8H5MC41</accession>
<dbReference type="Proteomes" id="UP000518752">
    <property type="component" value="Unassembled WGS sequence"/>
</dbReference>
<dbReference type="AlphaFoldDB" id="A0A8H5MC41"/>
<dbReference type="InterPro" id="IPR053044">
    <property type="entry name" value="Metallo-hydrolase/TatD-type"/>
</dbReference>
<dbReference type="PANTHER" id="PTHR47345:SF1">
    <property type="entry name" value="CUT9-INTERACTING PROTEIN SCN1"/>
    <property type="match status" value="1"/>
</dbReference>
<reference evidence="1 2" key="1">
    <citation type="journal article" date="2020" name="ISME J.">
        <title>Uncovering the hidden diversity of litter-decomposition mechanisms in mushroom-forming fungi.</title>
        <authorList>
            <person name="Floudas D."/>
            <person name="Bentzer J."/>
            <person name="Ahren D."/>
            <person name="Johansson T."/>
            <person name="Persson P."/>
            <person name="Tunlid A."/>
        </authorList>
    </citation>
    <scope>NUCLEOTIDE SEQUENCE [LARGE SCALE GENOMIC DNA]</scope>
    <source>
        <strain evidence="1 2">CBS 406.79</strain>
    </source>
</reference>
<gene>
    <name evidence="1" type="ORF">D9757_004727</name>
</gene>
<sequence length="325" mass="36990">MNLPSPAVLAQLTDVHAHPTDSPIDPQAMQELQITVCAMSSRSSDQSLVRKLAQSYPHKVVPCFGYHPWFSHCICLRNNTTKNDHYRQLFSPSDSAEHLDAFNTLLSTLPVPIPLDDIISSLRQDLQSFPNAMLGEVGLDRAFRIPYNYDESPRKLSPFTVPLQHQLAILRAQIDLAIELGRNISLHSVKAAQPTMELFNDIQAQYGTGWHKISLDLHSCGFSPEMFKDVQRRYPNTFLSLSTVINGRSPNHLSLIQLCDPHRILVESDYNDINMCTSQTWEMVQTVAQVKGWTVETDWDEGQEPSEFGVVRRLKDNWLRFLHKL</sequence>
<name>A0A8H5MC41_9AGAR</name>
<keyword evidence="2" id="KW-1185">Reference proteome</keyword>
<dbReference type="PANTHER" id="PTHR47345">
    <property type="entry name" value="CUT9-INTERACTING PROTEIN SCN1"/>
    <property type="match status" value="1"/>
</dbReference>
<dbReference type="EMBL" id="JAACJN010000029">
    <property type="protein sequence ID" value="KAF5388493.1"/>
    <property type="molecule type" value="Genomic_DNA"/>
</dbReference>
<dbReference type="InterPro" id="IPR032466">
    <property type="entry name" value="Metal_Hydrolase"/>
</dbReference>
<dbReference type="GO" id="GO:0016788">
    <property type="term" value="F:hydrolase activity, acting on ester bonds"/>
    <property type="evidence" value="ECO:0007669"/>
    <property type="project" value="InterPro"/>
</dbReference>
<dbReference type="Gene3D" id="3.20.20.140">
    <property type="entry name" value="Metal-dependent hydrolases"/>
    <property type="match status" value="1"/>
</dbReference>
<proteinExistence type="predicted"/>
<evidence type="ECO:0000313" key="1">
    <source>
        <dbReference type="EMBL" id="KAF5388493.1"/>
    </source>
</evidence>
<evidence type="ECO:0000313" key="2">
    <source>
        <dbReference type="Proteomes" id="UP000518752"/>
    </source>
</evidence>
<dbReference type="SUPFAM" id="SSF51556">
    <property type="entry name" value="Metallo-dependent hydrolases"/>
    <property type="match status" value="1"/>
</dbReference>
<dbReference type="InterPro" id="IPR001130">
    <property type="entry name" value="TatD-like"/>
</dbReference>
<evidence type="ECO:0008006" key="3">
    <source>
        <dbReference type="Google" id="ProtNLM"/>
    </source>
</evidence>